<dbReference type="InterPro" id="IPR042070">
    <property type="entry name" value="PucR_C-HTH_sf"/>
</dbReference>
<protein>
    <recommendedName>
        <fullName evidence="1">PucR C-terminal helix-turn-helix domain-containing protein</fullName>
    </recommendedName>
</protein>
<evidence type="ECO:0000313" key="3">
    <source>
        <dbReference type="Proteomes" id="UP000465241"/>
    </source>
</evidence>
<dbReference type="PANTHER" id="PTHR33744:SF15">
    <property type="entry name" value="CARBOHYDRATE DIACID REGULATOR"/>
    <property type="match status" value="1"/>
</dbReference>
<organism evidence="2 3">
    <name type="scientific">Mycolicibacterium murale</name>
    <dbReference type="NCBI Taxonomy" id="182220"/>
    <lineage>
        <taxon>Bacteria</taxon>
        <taxon>Bacillati</taxon>
        <taxon>Actinomycetota</taxon>
        <taxon>Actinomycetes</taxon>
        <taxon>Mycobacteriales</taxon>
        <taxon>Mycobacteriaceae</taxon>
        <taxon>Mycolicibacterium</taxon>
    </lineage>
</organism>
<dbReference type="EMBL" id="BLKT01000003">
    <property type="protein sequence ID" value="GFG58430.1"/>
    <property type="molecule type" value="Genomic_DNA"/>
</dbReference>
<comment type="caution">
    <text evidence="2">The sequence shown here is derived from an EMBL/GenBank/DDBJ whole genome shotgun (WGS) entry which is preliminary data.</text>
</comment>
<name>A0A7I9WM59_9MYCO</name>
<accession>A0A7I9WM59</accession>
<dbReference type="Gene3D" id="1.10.10.2840">
    <property type="entry name" value="PucR C-terminal helix-turn-helix domain"/>
    <property type="match status" value="1"/>
</dbReference>
<dbReference type="PANTHER" id="PTHR33744">
    <property type="entry name" value="CARBOHYDRATE DIACID REGULATOR"/>
    <property type="match status" value="1"/>
</dbReference>
<evidence type="ECO:0000259" key="1">
    <source>
        <dbReference type="Pfam" id="PF13556"/>
    </source>
</evidence>
<dbReference type="AlphaFoldDB" id="A0A7I9WM59"/>
<dbReference type="Pfam" id="PF13556">
    <property type="entry name" value="HTH_30"/>
    <property type="match status" value="1"/>
</dbReference>
<proteinExistence type="predicted"/>
<dbReference type="Proteomes" id="UP000465241">
    <property type="component" value="Unassembled WGS sequence"/>
</dbReference>
<gene>
    <name evidence="2" type="ORF">MMUR_25660</name>
</gene>
<dbReference type="InterPro" id="IPR025736">
    <property type="entry name" value="PucR_C-HTH_dom"/>
</dbReference>
<feature type="domain" description="PucR C-terminal helix-turn-helix" evidence="1">
    <location>
        <begin position="397"/>
        <end position="455"/>
    </location>
</feature>
<sequence>MASTPVDAVVRLDEFVVVGHRFYATLVVASVDALVAALRAGDDRAAALSGAALLAGGGQGDLSALTANRDLCVIAVPEPEPELLYARLVALLASDRAAEDRLVTTGTKVLTQVARRGGAEAVVAELAHRIDGWAVLLDAHGQVITTAAAGGLHVKDAVAVAFNRPVRVRHPGLQVHPVGSGEDLSAYLVVSSREHSTSYSRDLASQAAALLDLKLRSHDHSVTERLGRETMVATLLTGGPAASALLRRWGVHESTLTGFVLTSRSKSVDLERIVLRWFDEIGAVHVLAEDRGRIMGFIKTDKADELVARAESFLDEARIALRLGLGSPAPTDGLARTAAEARQAHEIAVADARTAVHYQAMPTVSYVLDRLDGVDGNRLAAVLDPLRDDSTGTHGELTRTLKIFLAEHGAWGTTASRLKVHRQTLANRIRRIEELTALSMSNPDDRAAAWLALRALER</sequence>
<reference evidence="2 3" key="1">
    <citation type="journal article" date="2019" name="Emerg. Microbes Infect.">
        <title>Comprehensive subspecies identification of 175 nontuberculous mycobacteria species based on 7547 genomic profiles.</title>
        <authorList>
            <person name="Matsumoto Y."/>
            <person name="Kinjo T."/>
            <person name="Motooka D."/>
            <person name="Nabeya D."/>
            <person name="Jung N."/>
            <person name="Uechi K."/>
            <person name="Horii T."/>
            <person name="Iida T."/>
            <person name="Fujita J."/>
            <person name="Nakamura S."/>
        </authorList>
    </citation>
    <scope>NUCLEOTIDE SEQUENCE [LARGE SCALE GENOMIC DNA]</scope>
    <source>
        <strain evidence="2 3">JCM 13392</strain>
    </source>
</reference>
<evidence type="ECO:0000313" key="2">
    <source>
        <dbReference type="EMBL" id="GFG58430.1"/>
    </source>
</evidence>
<keyword evidence="3" id="KW-1185">Reference proteome</keyword>
<dbReference type="InterPro" id="IPR051448">
    <property type="entry name" value="CdaR-like_regulators"/>
</dbReference>